<name>A0A059D9M1_EUCGR</name>
<proteinExistence type="predicted"/>
<organism evidence="1">
    <name type="scientific">Eucalyptus grandis</name>
    <name type="common">Flooded gum</name>
    <dbReference type="NCBI Taxonomy" id="71139"/>
    <lineage>
        <taxon>Eukaryota</taxon>
        <taxon>Viridiplantae</taxon>
        <taxon>Streptophyta</taxon>
        <taxon>Embryophyta</taxon>
        <taxon>Tracheophyta</taxon>
        <taxon>Spermatophyta</taxon>
        <taxon>Magnoliopsida</taxon>
        <taxon>eudicotyledons</taxon>
        <taxon>Gunneridae</taxon>
        <taxon>Pentapetalae</taxon>
        <taxon>rosids</taxon>
        <taxon>malvids</taxon>
        <taxon>Myrtales</taxon>
        <taxon>Myrtaceae</taxon>
        <taxon>Myrtoideae</taxon>
        <taxon>Eucalypteae</taxon>
        <taxon>Eucalyptus</taxon>
    </lineage>
</organism>
<dbReference type="InParanoid" id="A0A059D9M1"/>
<sequence length="70" mass="7956">MTCDRTINFILKLSASYKYIFKHTTLLQHVPVFLVLKTSKLCLSAVSPEFAFDNSGKAHHYSLINILVLD</sequence>
<evidence type="ECO:0000313" key="1">
    <source>
        <dbReference type="EMBL" id="KCW87199.1"/>
    </source>
</evidence>
<reference evidence="1" key="1">
    <citation type="submission" date="2013-07" db="EMBL/GenBank/DDBJ databases">
        <title>The genome of Eucalyptus grandis.</title>
        <authorList>
            <person name="Schmutz J."/>
            <person name="Hayes R."/>
            <person name="Myburg A."/>
            <person name="Tuskan G."/>
            <person name="Grattapaglia D."/>
            <person name="Rokhsar D.S."/>
        </authorList>
    </citation>
    <scope>NUCLEOTIDE SEQUENCE</scope>
    <source>
        <tissue evidence="1">Leaf extractions</tissue>
    </source>
</reference>
<dbReference type="AlphaFoldDB" id="A0A059D9M1"/>
<dbReference type="Gramene" id="KCW87199">
    <property type="protein sequence ID" value="KCW87199"/>
    <property type="gene ID" value="EUGRSUZ_B03719"/>
</dbReference>
<accession>A0A059D9M1</accession>
<dbReference type="EMBL" id="KK198754">
    <property type="protein sequence ID" value="KCW87199.1"/>
    <property type="molecule type" value="Genomic_DNA"/>
</dbReference>
<protein>
    <submittedName>
        <fullName evidence="1">Uncharacterized protein</fullName>
    </submittedName>
</protein>
<gene>
    <name evidence="1" type="ORF">EUGRSUZ_B03719</name>
</gene>